<dbReference type="Gene3D" id="3.60.10.10">
    <property type="entry name" value="Endonuclease/exonuclease/phosphatase"/>
    <property type="match status" value="1"/>
</dbReference>
<gene>
    <name evidence="6" type="ORF">GRJ2_000626900</name>
</gene>
<evidence type="ECO:0000256" key="4">
    <source>
        <dbReference type="RuleBase" id="RU003540"/>
    </source>
</evidence>
<dbReference type="FunFam" id="1.10.220.10:FF:000003">
    <property type="entry name" value="Annexin"/>
    <property type="match status" value="1"/>
</dbReference>
<dbReference type="PRINTS" id="PR00196">
    <property type="entry name" value="ANNEXIN"/>
</dbReference>
<accession>A0ABC9W7W0</accession>
<organism evidence="6 7">
    <name type="scientific">Grus japonensis</name>
    <name type="common">Japanese crane</name>
    <name type="synonym">Red-crowned crane</name>
    <dbReference type="NCBI Taxonomy" id="30415"/>
    <lineage>
        <taxon>Eukaryota</taxon>
        <taxon>Metazoa</taxon>
        <taxon>Chordata</taxon>
        <taxon>Craniata</taxon>
        <taxon>Vertebrata</taxon>
        <taxon>Euteleostomi</taxon>
        <taxon>Archelosauria</taxon>
        <taxon>Archosauria</taxon>
        <taxon>Dinosauria</taxon>
        <taxon>Saurischia</taxon>
        <taxon>Theropoda</taxon>
        <taxon>Coelurosauria</taxon>
        <taxon>Aves</taxon>
        <taxon>Neognathae</taxon>
        <taxon>Neoaves</taxon>
        <taxon>Gruiformes</taxon>
        <taxon>Gruidae</taxon>
        <taxon>Grus</taxon>
    </lineage>
</organism>
<keyword evidence="3 4" id="KW-0041">Annexin</keyword>
<evidence type="ECO:0000313" key="6">
    <source>
        <dbReference type="EMBL" id="GAB0181616.1"/>
    </source>
</evidence>
<dbReference type="Gene3D" id="1.10.220.10">
    <property type="entry name" value="Annexin"/>
    <property type="match status" value="3"/>
</dbReference>
<evidence type="ECO:0000313" key="7">
    <source>
        <dbReference type="Proteomes" id="UP001623348"/>
    </source>
</evidence>
<keyword evidence="2 4" id="KW-0677">Repeat</keyword>
<dbReference type="PANTHER" id="PTHR10502">
    <property type="entry name" value="ANNEXIN"/>
    <property type="match status" value="1"/>
</dbReference>
<name>A0ABC9W7W0_GRUJA</name>
<evidence type="ECO:0000256" key="2">
    <source>
        <dbReference type="ARBA" id="ARBA00022737"/>
    </source>
</evidence>
<dbReference type="InterPro" id="IPR037104">
    <property type="entry name" value="Annexin_sf"/>
</dbReference>
<keyword evidence="4" id="KW-0106">Calcium</keyword>
<dbReference type="PROSITE" id="PS00223">
    <property type="entry name" value="ANNEXIN_1"/>
    <property type="match status" value="2"/>
</dbReference>
<proteinExistence type="inferred from homology"/>
<dbReference type="SMART" id="SM00335">
    <property type="entry name" value="ANX"/>
    <property type="match status" value="3"/>
</dbReference>
<dbReference type="AlphaFoldDB" id="A0ABC9W7W0"/>
<evidence type="ECO:0000256" key="3">
    <source>
        <dbReference type="ARBA" id="ARBA00023216"/>
    </source>
</evidence>
<dbReference type="InterPro" id="IPR036691">
    <property type="entry name" value="Endo/exonu/phosph_ase_sf"/>
</dbReference>
<comment type="similarity">
    <text evidence="1 4">Belongs to the annexin family.</text>
</comment>
<dbReference type="GO" id="GO:0005544">
    <property type="term" value="F:calcium-dependent phospholipid binding"/>
    <property type="evidence" value="ECO:0007669"/>
    <property type="project" value="UniProtKB-KW"/>
</dbReference>
<dbReference type="Proteomes" id="UP001623348">
    <property type="component" value="Unassembled WGS sequence"/>
</dbReference>
<feature type="domain" description="Reverse transcriptase" evidence="5">
    <location>
        <begin position="323"/>
        <end position="406"/>
    </location>
</feature>
<dbReference type="InterPro" id="IPR000477">
    <property type="entry name" value="RT_dom"/>
</dbReference>
<dbReference type="InterPro" id="IPR018252">
    <property type="entry name" value="Annexin_repeat_CS"/>
</dbReference>
<dbReference type="InterPro" id="IPR001464">
    <property type="entry name" value="Annexin"/>
</dbReference>
<dbReference type="EMBL" id="BAAFJT010000002">
    <property type="protein sequence ID" value="GAB0181616.1"/>
    <property type="molecule type" value="Genomic_DNA"/>
</dbReference>
<comment type="caution">
    <text evidence="6">The sequence shown here is derived from an EMBL/GenBank/DDBJ whole genome shotgun (WGS) entry which is preliminary data.</text>
</comment>
<dbReference type="PANTHER" id="PTHR10502:SF175">
    <property type="entry name" value="ANNEXIN A13"/>
    <property type="match status" value="1"/>
</dbReference>
<dbReference type="Pfam" id="PF00078">
    <property type="entry name" value="RVT_1"/>
    <property type="match status" value="1"/>
</dbReference>
<dbReference type="Pfam" id="PF00191">
    <property type="entry name" value="Annexin"/>
    <property type="match status" value="3"/>
</dbReference>
<dbReference type="SUPFAM" id="SSF47874">
    <property type="entry name" value="Annexin"/>
    <property type="match status" value="1"/>
</dbReference>
<sequence length="421" mass="47342">MVTAAKAALELHIPHQTLLVGTDEKKIIEVLSSRTSEQRQQIKQKYKALYSKDLEEVLKSDLSGNFEKAVLALLDLPCEYEARELQKAMKGAGTDESLLIEILCTRNNKEIVNIKEAYKRLFDKDLESDVKSDTSGSLQKILVTVLEATRDETQQVNAELAEQDATDLYKVCGKDIEESIKSETSGDLEKAYLTLVSCAKDCPGYFATLLHKSMKGGGTDEETLIRILVTRAEGCDLIGITETWWDGSCDWSVGMEGYRLFRKDREGRRGGGVTLYVNHQLECMELHLGMDEELTESLWVRIKGRTGTGDIITGVCYRPPEQEDRADEALYRQGSILGLALFNIFVGDMDRGIECTLSKFADDTKLCGVVDTLEGRDAIQRDLDRLERWAHANCMKFNKAKCKVLHVGRHDPKHNYRLGTE</sequence>
<dbReference type="FunFam" id="1.10.220.10:FF:000005">
    <property type="entry name" value="Annexin"/>
    <property type="match status" value="1"/>
</dbReference>
<dbReference type="SUPFAM" id="SSF56219">
    <property type="entry name" value="DNase I-like"/>
    <property type="match status" value="1"/>
</dbReference>
<dbReference type="PROSITE" id="PS51897">
    <property type="entry name" value="ANNEXIN_2"/>
    <property type="match status" value="2"/>
</dbReference>
<dbReference type="InterPro" id="IPR018502">
    <property type="entry name" value="Annexin_repeat"/>
</dbReference>
<comment type="domain">
    <text evidence="4">A pair of annexin repeats may form one binding site for calcium and phospholipid.</text>
</comment>
<protein>
    <recommendedName>
        <fullName evidence="4">Annexin</fullName>
    </recommendedName>
</protein>
<keyword evidence="4" id="KW-0111">Calcium/phospholipid-binding</keyword>
<evidence type="ECO:0000259" key="5">
    <source>
        <dbReference type="Pfam" id="PF00078"/>
    </source>
</evidence>
<evidence type="ECO:0000256" key="1">
    <source>
        <dbReference type="ARBA" id="ARBA00007831"/>
    </source>
</evidence>
<dbReference type="GO" id="GO:0016020">
    <property type="term" value="C:membrane"/>
    <property type="evidence" value="ECO:0007669"/>
    <property type="project" value="UniProtKB-ARBA"/>
</dbReference>
<reference evidence="6 7" key="1">
    <citation type="submission" date="2024-06" db="EMBL/GenBank/DDBJ databases">
        <title>The draft genome of Grus japonensis, version 3.</title>
        <authorList>
            <person name="Nabeshima K."/>
            <person name="Suzuki S."/>
            <person name="Onuma M."/>
        </authorList>
    </citation>
    <scope>NUCLEOTIDE SEQUENCE [LARGE SCALE GENOMIC DNA]</scope>
    <source>
        <strain evidence="6 7">451A</strain>
    </source>
</reference>
<keyword evidence="7" id="KW-1185">Reference proteome</keyword>